<keyword evidence="1" id="KW-0805">Transcription regulation</keyword>
<keyword evidence="7" id="KW-1185">Reference proteome</keyword>
<dbReference type="AlphaFoldDB" id="A0A317E8R4"/>
<evidence type="ECO:0000256" key="3">
    <source>
        <dbReference type="ARBA" id="ARBA00023163"/>
    </source>
</evidence>
<proteinExistence type="predicted"/>
<dbReference type="Pfam" id="PF17935">
    <property type="entry name" value="TetR_C_27"/>
    <property type="match status" value="1"/>
</dbReference>
<feature type="domain" description="HTH tetR-type" evidence="5">
    <location>
        <begin position="5"/>
        <end position="65"/>
    </location>
</feature>
<evidence type="ECO:0000256" key="4">
    <source>
        <dbReference type="PROSITE-ProRule" id="PRU00335"/>
    </source>
</evidence>
<dbReference type="Proteomes" id="UP000245461">
    <property type="component" value="Unassembled WGS sequence"/>
</dbReference>
<keyword evidence="2 4" id="KW-0238">DNA-binding</keyword>
<evidence type="ECO:0000256" key="1">
    <source>
        <dbReference type="ARBA" id="ARBA00023015"/>
    </source>
</evidence>
<evidence type="ECO:0000256" key="2">
    <source>
        <dbReference type="ARBA" id="ARBA00023125"/>
    </source>
</evidence>
<dbReference type="InterPro" id="IPR041478">
    <property type="entry name" value="TetR_C_27"/>
</dbReference>
<evidence type="ECO:0000313" key="7">
    <source>
        <dbReference type="Proteomes" id="UP000245461"/>
    </source>
</evidence>
<dbReference type="GO" id="GO:0000976">
    <property type="term" value="F:transcription cis-regulatory region binding"/>
    <property type="evidence" value="ECO:0007669"/>
    <property type="project" value="TreeGrafter"/>
</dbReference>
<dbReference type="Pfam" id="PF00440">
    <property type="entry name" value="TetR_N"/>
    <property type="match status" value="1"/>
</dbReference>
<dbReference type="OrthoDB" id="9802802at2"/>
<comment type="caution">
    <text evidence="6">The sequence shown here is derived from an EMBL/GenBank/DDBJ whole genome shotgun (WGS) entry which is preliminary data.</text>
</comment>
<dbReference type="PRINTS" id="PR00455">
    <property type="entry name" value="HTHTETR"/>
</dbReference>
<evidence type="ECO:0000259" key="5">
    <source>
        <dbReference type="PROSITE" id="PS50977"/>
    </source>
</evidence>
<dbReference type="GO" id="GO:0003700">
    <property type="term" value="F:DNA-binding transcription factor activity"/>
    <property type="evidence" value="ECO:0007669"/>
    <property type="project" value="TreeGrafter"/>
</dbReference>
<feature type="DNA-binding region" description="H-T-H motif" evidence="4">
    <location>
        <begin position="28"/>
        <end position="47"/>
    </location>
</feature>
<sequence>MKRHEEIKQAIIAAAMERLARYGYGKTTMAELASDCKMSAGNLYRYFMSKLDIAEEIARQSFIRTAERLREVVRRPNVPAVERLRSFLMEQMLITYQELEKDQHWIEMAEIVARERPHVANEGLARVRSLIAEILAMGNATGEFDIDDVNFTAEMIQSATFKFRYPQLFSGLTLDKLEREAVGVIDLLINGLRARSKDLVKSADAA</sequence>
<dbReference type="InterPro" id="IPR050109">
    <property type="entry name" value="HTH-type_TetR-like_transc_reg"/>
</dbReference>
<dbReference type="RefSeq" id="WP_109906047.1">
    <property type="nucleotide sequence ID" value="NZ_QGLE01000006.1"/>
</dbReference>
<dbReference type="SUPFAM" id="SSF46689">
    <property type="entry name" value="Homeodomain-like"/>
    <property type="match status" value="1"/>
</dbReference>
<accession>A0A317E8R4</accession>
<dbReference type="InterPro" id="IPR009057">
    <property type="entry name" value="Homeodomain-like_sf"/>
</dbReference>
<gene>
    <name evidence="6" type="ORF">DKG74_12005</name>
</gene>
<dbReference type="SUPFAM" id="SSF48498">
    <property type="entry name" value="Tetracyclin repressor-like, C-terminal domain"/>
    <property type="match status" value="1"/>
</dbReference>
<dbReference type="InterPro" id="IPR036271">
    <property type="entry name" value="Tet_transcr_reg_TetR-rel_C_sf"/>
</dbReference>
<dbReference type="Gene3D" id="1.10.357.10">
    <property type="entry name" value="Tetracycline Repressor, domain 2"/>
    <property type="match status" value="1"/>
</dbReference>
<dbReference type="PANTHER" id="PTHR30055">
    <property type="entry name" value="HTH-TYPE TRANSCRIPTIONAL REGULATOR RUTR"/>
    <property type="match status" value="1"/>
</dbReference>
<dbReference type="InterPro" id="IPR001647">
    <property type="entry name" value="HTH_TetR"/>
</dbReference>
<name>A0A317E8R4_9PROT</name>
<reference evidence="6 7" key="1">
    <citation type="submission" date="2018-05" db="EMBL/GenBank/DDBJ databases">
        <title>Zavarzinia sp. HR-AS.</title>
        <authorList>
            <person name="Lee Y."/>
            <person name="Jeon C.O."/>
        </authorList>
    </citation>
    <scope>NUCLEOTIDE SEQUENCE [LARGE SCALE GENOMIC DNA]</scope>
    <source>
        <strain evidence="6 7">HR-AS</strain>
    </source>
</reference>
<keyword evidence="3" id="KW-0804">Transcription</keyword>
<protein>
    <submittedName>
        <fullName evidence="6">TetR/AcrR family transcriptional regulator</fullName>
    </submittedName>
</protein>
<dbReference type="PANTHER" id="PTHR30055:SF151">
    <property type="entry name" value="TRANSCRIPTIONAL REGULATORY PROTEIN"/>
    <property type="match status" value="1"/>
</dbReference>
<evidence type="ECO:0000313" key="6">
    <source>
        <dbReference type="EMBL" id="PWR22590.1"/>
    </source>
</evidence>
<dbReference type="PROSITE" id="PS50977">
    <property type="entry name" value="HTH_TETR_2"/>
    <property type="match status" value="1"/>
</dbReference>
<organism evidence="6 7">
    <name type="scientific">Zavarzinia aquatilis</name>
    <dbReference type="NCBI Taxonomy" id="2211142"/>
    <lineage>
        <taxon>Bacteria</taxon>
        <taxon>Pseudomonadati</taxon>
        <taxon>Pseudomonadota</taxon>
        <taxon>Alphaproteobacteria</taxon>
        <taxon>Rhodospirillales</taxon>
        <taxon>Zavarziniaceae</taxon>
        <taxon>Zavarzinia</taxon>
    </lineage>
</organism>
<dbReference type="EMBL" id="QGLE01000006">
    <property type="protein sequence ID" value="PWR22590.1"/>
    <property type="molecule type" value="Genomic_DNA"/>
</dbReference>